<dbReference type="SUPFAM" id="SSF53756">
    <property type="entry name" value="UDP-Glycosyltransferase/glycogen phosphorylase"/>
    <property type="match status" value="1"/>
</dbReference>
<dbReference type="InterPro" id="IPR019438">
    <property type="entry name" value="Q_salvage"/>
</dbReference>
<evidence type="ECO:0000313" key="9">
    <source>
        <dbReference type="Proteomes" id="UP000292702"/>
    </source>
</evidence>
<name>A0A4R0S2R8_9APHY</name>
<proteinExistence type="inferred from homology"/>
<dbReference type="AlphaFoldDB" id="A0A4R0S2R8"/>
<evidence type="ECO:0000256" key="3">
    <source>
        <dbReference type="ARBA" id="ARBA00035119"/>
    </source>
</evidence>
<dbReference type="PANTHER" id="PTHR21314:SF0">
    <property type="entry name" value="QUEUOSINE 5'-PHOSPHATE N-GLYCOSYLASE_HYDROLASE"/>
    <property type="match status" value="1"/>
</dbReference>
<dbReference type="Pfam" id="PF00201">
    <property type="entry name" value="UDPGT"/>
    <property type="match status" value="1"/>
</dbReference>
<comment type="similarity">
    <text evidence="3 7">Belongs to the QNG1 protein family.</text>
</comment>
<comment type="caution">
    <text evidence="8">The sequence shown here is derived from an EMBL/GenBank/DDBJ whole genome shotgun (WGS) entry which is preliminary data.</text>
</comment>
<dbReference type="Pfam" id="PF10343">
    <property type="entry name" value="Q_salvage"/>
    <property type="match status" value="1"/>
</dbReference>
<keyword evidence="1" id="KW-0808">Transferase</keyword>
<dbReference type="Gene3D" id="3.40.50.2000">
    <property type="entry name" value="Glycogen Phosphorylase B"/>
    <property type="match status" value="2"/>
</dbReference>
<dbReference type="GO" id="GO:0016787">
    <property type="term" value="F:hydrolase activity"/>
    <property type="evidence" value="ECO:0007669"/>
    <property type="project" value="UniProtKB-KW"/>
</dbReference>
<dbReference type="GO" id="GO:0008194">
    <property type="term" value="F:UDP-glycosyltransferase activity"/>
    <property type="evidence" value="ECO:0007669"/>
    <property type="project" value="InterPro"/>
</dbReference>
<evidence type="ECO:0000313" key="8">
    <source>
        <dbReference type="EMBL" id="TCD70764.1"/>
    </source>
</evidence>
<comment type="function">
    <text evidence="7">Catalyzes the hydrolysis of queuosine 5'-phosphate, releasing the nucleobase queuine (q). Is required for salvage of queuine from exogenous queuosine (Q) that is imported and then converted to queuosine 5'-phosphate intracellularly.</text>
</comment>
<dbReference type="STRING" id="92696.A0A4R0S2R8"/>
<evidence type="ECO:0000256" key="2">
    <source>
        <dbReference type="ARBA" id="ARBA00022801"/>
    </source>
</evidence>
<organism evidence="8 9">
    <name type="scientific">Steccherinum ochraceum</name>
    <dbReference type="NCBI Taxonomy" id="92696"/>
    <lineage>
        <taxon>Eukaryota</taxon>
        <taxon>Fungi</taxon>
        <taxon>Dikarya</taxon>
        <taxon>Basidiomycota</taxon>
        <taxon>Agaricomycotina</taxon>
        <taxon>Agaricomycetes</taxon>
        <taxon>Polyporales</taxon>
        <taxon>Steccherinaceae</taxon>
        <taxon>Steccherinum</taxon>
    </lineage>
</organism>
<evidence type="ECO:0000256" key="4">
    <source>
        <dbReference type="ARBA" id="ARBA00035306"/>
    </source>
</evidence>
<evidence type="ECO:0000256" key="6">
    <source>
        <dbReference type="ARBA" id="ARBA00048204"/>
    </source>
</evidence>
<reference evidence="8 9" key="1">
    <citation type="submission" date="2018-11" db="EMBL/GenBank/DDBJ databases">
        <title>Genome assembly of Steccherinum ochraceum LE-BIN_3174, the white-rot fungus of the Steccherinaceae family (The Residual Polyporoid clade, Polyporales, Basidiomycota).</title>
        <authorList>
            <person name="Fedorova T.V."/>
            <person name="Glazunova O.A."/>
            <person name="Landesman E.O."/>
            <person name="Moiseenko K.V."/>
            <person name="Psurtseva N.V."/>
            <person name="Savinova O.S."/>
            <person name="Shakhova N.V."/>
            <person name="Tyazhelova T.V."/>
            <person name="Vasina D.V."/>
        </authorList>
    </citation>
    <scope>NUCLEOTIDE SEQUENCE [LARGE SCALE GENOMIC DNA]</scope>
    <source>
        <strain evidence="8 9">LE-BIN_3174</strain>
    </source>
</reference>
<evidence type="ECO:0000256" key="7">
    <source>
        <dbReference type="RuleBase" id="RU365002"/>
    </source>
</evidence>
<dbReference type="CDD" id="cd03784">
    <property type="entry name" value="GT1_Gtf-like"/>
    <property type="match status" value="1"/>
</dbReference>
<evidence type="ECO:0000256" key="1">
    <source>
        <dbReference type="ARBA" id="ARBA00022679"/>
    </source>
</evidence>
<dbReference type="Proteomes" id="UP000292702">
    <property type="component" value="Unassembled WGS sequence"/>
</dbReference>
<sequence>MTTTFTAKGHAVLFAHEAWGHTRPLCVLATKIVRHRDVYVTLLIGNELWQRVDDELARSFDSQTAERRRYLRVVGIPPAIDLQKMLLGGEGFDPSGRFASFENTYAKLAQEQPLVCSATQQQVAAVLAPSMVVLDFSVLEAFRIVKKLSNRPVKSIAFLSCASSFPVLHLAPEEYGGFEDKRALIAEEVERTGESENAIAFKHLHNFGDDIVNSAGLPPFHRYELDPQDINAVIAPVVGSMWIESTTVLKDICDGVIATSPEAYEPAATAQLRTWMKDTERDFFCLGPMQALRDGSKRLAAETGAEGIVSFMNRILSERGEKSILFISFGSIFWPTKQEALWAVLDTVMSLKVPFILSHASPFAIIPDEVLSKVKAYGDGLLTKWSPQQTILSHPATGWFLTHGGQNSVIEAISQSVPMICWPFHADQPCNATRLSRSLDVAYELTEVRSGKGLLPLYHTGKAPTGTIEAIQLELRQILEKAWSTEGQLKRGKMQQLQQKVLIYHRALTEPAFDLTLTSILIIILFFWSEKEGREDRFGILWREGWQKDMHAKRTHTGYWSLVAALDRALEEGIPITDPTFYASEKHCPAEVLEHVFRPTPQSTESIPLFQERVKVLREVGTVLSMKYEGSFQVFIEQFQRVHHGRGSALQLVKLVAETFPPFRDETVYNGRRVFIWKRAQILVAELWAAFYPPSPTDPHPLFPAGAKIHQLTMFADYRVPQILHHLNIITYPPSLLKILRGHVMLETGCREELSIRSASIVAVERVKEEMIKLAAERQDSGEDMESEGGGDEISSVLIDFYLWDLAKKVEVGKDSITGIKTVPIEPAHRTRSIWY</sequence>
<protein>
    <recommendedName>
        <fullName evidence="4 7">Queuosine 5'-phosphate N-glycosylase/hydrolase</fullName>
        <ecNumber evidence="7">3.2.2.-</ecNumber>
    </recommendedName>
    <alternativeName>
        <fullName evidence="5 7">Queuosine-nucleotide N-glycosylase/hydrolase</fullName>
    </alternativeName>
</protein>
<dbReference type="InterPro" id="IPR002213">
    <property type="entry name" value="UDP_glucos_trans"/>
</dbReference>
<dbReference type="GO" id="GO:0006400">
    <property type="term" value="P:tRNA modification"/>
    <property type="evidence" value="ECO:0007669"/>
    <property type="project" value="TreeGrafter"/>
</dbReference>
<dbReference type="EC" id="3.2.2.-" evidence="7"/>
<comment type="catalytic activity">
    <reaction evidence="6 7">
        <text>queuosine 5'-phosphate + H2O = queuine + D-ribose 5-phosphate</text>
        <dbReference type="Rhea" id="RHEA:75387"/>
        <dbReference type="ChEBI" id="CHEBI:15377"/>
        <dbReference type="ChEBI" id="CHEBI:17433"/>
        <dbReference type="ChEBI" id="CHEBI:78346"/>
        <dbReference type="ChEBI" id="CHEBI:194371"/>
    </reaction>
    <physiologicalReaction direction="left-to-right" evidence="6 7">
        <dbReference type="Rhea" id="RHEA:75388"/>
    </physiologicalReaction>
</comment>
<keyword evidence="2 7" id="KW-0378">Hydrolase</keyword>
<dbReference type="EMBL" id="RWJN01000015">
    <property type="protein sequence ID" value="TCD70764.1"/>
    <property type="molecule type" value="Genomic_DNA"/>
</dbReference>
<gene>
    <name evidence="8" type="ORF">EIP91_001793</name>
</gene>
<dbReference type="PANTHER" id="PTHR21314">
    <property type="entry name" value="QUEUOSINE 5'-PHOSPHATE N-GLYCOSYLASE_HYDROLASE-RELATED"/>
    <property type="match status" value="1"/>
</dbReference>
<keyword evidence="9" id="KW-1185">Reference proteome</keyword>
<evidence type="ECO:0000256" key="5">
    <source>
        <dbReference type="ARBA" id="ARBA00035393"/>
    </source>
</evidence>
<accession>A0A4R0S2R8</accession>
<dbReference type="OrthoDB" id="416777at2759"/>